<accession>A0A450RYX5</accession>
<sequence>MLNLFESESIDDSLKVSISNWKIIEQMFQVALIPENISLLAQFNFHVYSAQAPSFFVTSDNPVALFHPNYNEIRPYGVGLAIQGVELALPLSSDTLILAGHEIEPGSSLASAEEVEEFNRKTIITSKNYVFAKSTSGELESKIRELKHLFAGFVFDDLFYGDGAVHISRFIPVTAK</sequence>
<protein>
    <submittedName>
        <fullName evidence="1">Uncharacterized protein</fullName>
    </submittedName>
</protein>
<dbReference type="AlphaFoldDB" id="A0A450RYX5"/>
<gene>
    <name evidence="1" type="ORF">BECKDK2373C_GA0170839_100823</name>
</gene>
<dbReference type="EMBL" id="CAADEY010000008">
    <property type="protein sequence ID" value="VFJ44471.1"/>
    <property type="molecule type" value="Genomic_DNA"/>
</dbReference>
<name>A0A450RYX5_9GAMM</name>
<evidence type="ECO:0000313" key="1">
    <source>
        <dbReference type="EMBL" id="VFJ44471.1"/>
    </source>
</evidence>
<reference evidence="1" key="1">
    <citation type="submission" date="2019-02" db="EMBL/GenBank/DDBJ databases">
        <authorList>
            <person name="Gruber-Vodicka R. H."/>
            <person name="Seah K. B. B."/>
        </authorList>
    </citation>
    <scope>NUCLEOTIDE SEQUENCE</scope>
    <source>
        <strain evidence="1">BECK_DK161</strain>
    </source>
</reference>
<dbReference type="Pfam" id="PF14022">
    <property type="entry name" value="DUF4238"/>
    <property type="match status" value="1"/>
</dbReference>
<organism evidence="1">
    <name type="scientific">Candidatus Kentrum sp. DK</name>
    <dbReference type="NCBI Taxonomy" id="2126562"/>
    <lineage>
        <taxon>Bacteria</taxon>
        <taxon>Pseudomonadati</taxon>
        <taxon>Pseudomonadota</taxon>
        <taxon>Gammaproteobacteria</taxon>
        <taxon>Candidatus Kentrum</taxon>
    </lineage>
</organism>
<proteinExistence type="predicted"/>
<dbReference type="InterPro" id="IPR025332">
    <property type="entry name" value="DUF4238"/>
</dbReference>